<dbReference type="Gene3D" id="3.40.50.10180">
    <property type="entry name" value="Glycerate kinase, MOFRL-like N-terminal domain"/>
    <property type="match status" value="1"/>
</dbReference>
<dbReference type="GO" id="GO:0005737">
    <property type="term" value="C:cytoplasm"/>
    <property type="evidence" value="ECO:0007669"/>
    <property type="project" value="TreeGrafter"/>
</dbReference>
<dbReference type="EMBL" id="AUZY01006485">
    <property type="protein sequence ID" value="EQD54182.1"/>
    <property type="molecule type" value="Genomic_DNA"/>
</dbReference>
<evidence type="ECO:0000259" key="1">
    <source>
        <dbReference type="Pfam" id="PF13660"/>
    </source>
</evidence>
<feature type="non-terminal residue" evidence="2">
    <location>
        <position position="1"/>
    </location>
</feature>
<organism evidence="2">
    <name type="scientific">mine drainage metagenome</name>
    <dbReference type="NCBI Taxonomy" id="410659"/>
    <lineage>
        <taxon>unclassified sequences</taxon>
        <taxon>metagenomes</taxon>
        <taxon>ecological metagenomes</taxon>
    </lineage>
</organism>
<feature type="domain" description="MOFRL-associated" evidence="1">
    <location>
        <begin position="8"/>
        <end position="178"/>
    </location>
</feature>
<dbReference type="PANTHER" id="PTHR12227:SF0">
    <property type="entry name" value="GLYCERATE KINASE"/>
    <property type="match status" value="1"/>
</dbReference>
<dbReference type="InterPro" id="IPR025286">
    <property type="entry name" value="MOFRL_assoc_dom"/>
</dbReference>
<sequence length="194" mass="19996">AAIGRLGRDVEAIVAVPRGYPAPGGRCRVVWGNHPVPGPGSLAAGRALWAAARAAEPADRLLFLVSGGGSATAELPVARLDLDDCVRTTEVLLDGGAPIQAMNAVRRHLSQLKGGRLAMASRAGRFATVAISDVVGDPPGDVASGPTVPDPTTYADALRAGRRYGFLDRLPAAARRALRDGAAGRLPETPKPED</sequence>
<dbReference type="SUPFAM" id="SSF82544">
    <property type="entry name" value="GckA/TtuD-like"/>
    <property type="match status" value="1"/>
</dbReference>
<dbReference type="GO" id="GO:0008887">
    <property type="term" value="F:glycerate kinase activity"/>
    <property type="evidence" value="ECO:0007669"/>
    <property type="project" value="InterPro"/>
</dbReference>
<reference evidence="2" key="1">
    <citation type="submission" date="2013-08" db="EMBL/GenBank/DDBJ databases">
        <authorList>
            <person name="Mendez C."/>
            <person name="Richter M."/>
            <person name="Ferrer M."/>
            <person name="Sanchez J."/>
        </authorList>
    </citation>
    <scope>NUCLEOTIDE SEQUENCE</scope>
</reference>
<gene>
    <name evidence="2" type="ORF">B1B_09796</name>
</gene>
<dbReference type="InterPro" id="IPR039760">
    <property type="entry name" value="MOFRL_protein"/>
</dbReference>
<dbReference type="InterPro" id="IPR038614">
    <property type="entry name" value="GK_N_sf"/>
</dbReference>
<feature type="non-terminal residue" evidence="2">
    <location>
        <position position="194"/>
    </location>
</feature>
<dbReference type="Pfam" id="PF13660">
    <property type="entry name" value="DUF4147"/>
    <property type="match status" value="1"/>
</dbReference>
<dbReference type="PANTHER" id="PTHR12227">
    <property type="entry name" value="GLYCERATE KINASE"/>
    <property type="match status" value="1"/>
</dbReference>
<dbReference type="AlphaFoldDB" id="T1AAY0"/>
<name>T1AAY0_9ZZZZ</name>
<keyword evidence="2" id="KW-0418">Kinase</keyword>
<proteinExistence type="predicted"/>
<protein>
    <submittedName>
        <fullName evidence="2">Glycerate 2-kinase</fullName>
    </submittedName>
</protein>
<keyword evidence="2" id="KW-0808">Transferase</keyword>
<evidence type="ECO:0000313" key="2">
    <source>
        <dbReference type="EMBL" id="EQD54182.1"/>
    </source>
</evidence>
<reference evidence="2" key="2">
    <citation type="journal article" date="2014" name="ISME J.">
        <title>Microbial stratification in low pH oxic and suboxic macroscopic growths along an acid mine drainage.</title>
        <authorList>
            <person name="Mendez-Garcia C."/>
            <person name="Mesa V."/>
            <person name="Sprenger R.R."/>
            <person name="Richter M."/>
            <person name="Diez M.S."/>
            <person name="Solano J."/>
            <person name="Bargiela R."/>
            <person name="Golyshina O.V."/>
            <person name="Manteca A."/>
            <person name="Ramos J.L."/>
            <person name="Gallego J.R."/>
            <person name="Llorente I."/>
            <person name="Martins Dos Santos V.A."/>
            <person name="Jensen O.N."/>
            <person name="Pelaez A.I."/>
            <person name="Sanchez J."/>
            <person name="Ferrer M."/>
        </authorList>
    </citation>
    <scope>NUCLEOTIDE SEQUENCE</scope>
</reference>
<accession>T1AAY0</accession>
<comment type="caution">
    <text evidence="2">The sequence shown here is derived from an EMBL/GenBank/DDBJ whole genome shotgun (WGS) entry which is preliminary data.</text>
</comment>